<protein>
    <recommendedName>
        <fullName evidence="3">HNH nuclease domain-containing protein</fullName>
    </recommendedName>
</protein>
<comment type="caution">
    <text evidence="2">The sequence shown here is derived from an EMBL/GenBank/DDBJ whole genome shotgun (WGS) entry which is preliminary data.</text>
</comment>
<evidence type="ECO:0000313" key="2">
    <source>
        <dbReference type="EMBL" id="KKL07688.1"/>
    </source>
</evidence>
<accession>A0A0F9D6G5</accession>
<evidence type="ECO:0000256" key="1">
    <source>
        <dbReference type="SAM" id="Coils"/>
    </source>
</evidence>
<dbReference type="Gene3D" id="3.90.75.20">
    <property type="match status" value="1"/>
</dbReference>
<reference evidence="2" key="1">
    <citation type="journal article" date="2015" name="Nature">
        <title>Complex archaea that bridge the gap between prokaryotes and eukaryotes.</title>
        <authorList>
            <person name="Spang A."/>
            <person name="Saw J.H."/>
            <person name="Jorgensen S.L."/>
            <person name="Zaremba-Niedzwiedzka K."/>
            <person name="Martijn J."/>
            <person name="Lind A.E."/>
            <person name="van Eijk R."/>
            <person name="Schleper C."/>
            <person name="Guy L."/>
            <person name="Ettema T.J."/>
        </authorList>
    </citation>
    <scope>NUCLEOTIDE SEQUENCE</scope>
</reference>
<evidence type="ECO:0008006" key="3">
    <source>
        <dbReference type="Google" id="ProtNLM"/>
    </source>
</evidence>
<dbReference type="EMBL" id="LAZR01043185">
    <property type="protein sequence ID" value="KKL07688.1"/>
    <property type="molecule type" value="Genomic_DNA"/>
</dbReference>
<gene>
    <name evidence="2" type="ORF">LCGC14_2583500</name>
</gene>
<proteinExistence type="predicted"/>
<sequence>MTRTRGIVSNRHNTGRPILDIIASPMLNETVPAESLGKAGGNRFIWFACLTCGLPRWIKNKPVYKSILHCPHCQKRFRDCRKYKPDSKNSLHKTVLATATLRIGDVIRGTDIGRQNKIHVWLACPECSKHPHWVRKRNPLRGNLCPECANKPEHKPGGVKCGTWRGGRHANHEGYMVVRILSNSPFYSMSQRGGILEHRLVMAQHLGRCLHSWEIIHHKHTKFPRGSTKDKQDNRLDNLELIQVPLKHVAIIELEKKAVYLLEQVDKLKVEVKLQKWQIRELTEQTRVLSTSLKRVGAS</sequence>
<organism evidence="2">
    <name type="scientific">marine sediment metagenome</name>
    <dbReference type="NCBI Taxonomy" id="412755"/>
    <lineage>
        <taxon>unclassified sequences</taxon>
        <taxon>metagenomes</taxon>
        <taxon>ecological metagenomes</taxon>
    </lineage>
</organism>
<keyword evidence="1" id="KW-0175">Coiled coil</keyword>
<name>A0A0F9D6G5_9ZZZZ</name>
<feature type="coiled-coil region" evidence="1">
    <location>
        <begin position="251"/>
        <end position="285"/>
    </location>
</feature>
<dbReference type="AlphaFoldDB" id="A0A0F9D6G5"/>